<dbReference type="EMBL" id="UYSU01000696">
    <property type="protein sequence ID" value="VDL86132.1"/>
    <property type="molecule type" value="Genomic_DNA"/>
</dbReference>
<keyword evidence="2" id="KW-1185">Reference proteome</keyword>
<proteinExistence type="predicted"/>
<gene>
    <name evidence="1" type="ORF">SSLN_LOCUS732</name>
</gene>
<organism evidence="3">
    <name type="scientific">Schistocephalus solidus</name>
    <name type="common">Tapeworm</name>
    <dbReference type="NCBI Taxonomy" id="70667"/>
    <lineage>
        <taxon>Eukaryota</taxon>
        <taxon>Metazoa</taxon>
        <taxon>Spiralia</taxon>
        <taxon>Lophotrochozoa</taxon>
        <taxon>Platyhelminthes</taxon>
        <taxon>Cestoda</taxon>
        <taxon>Eucestoda</taxon>
        <taxon>Diphyllobothriidea</taxon>
        <taxon>Diphyllobothriidae</taxon>
        <taxon>Schistocephalus</taxon>
    </lineage>
</organism>
<evidence type="ECO:0000313" key="3">
    <source>
        <dbReference type="WBParaSite" id="SSLN_0000076501-mRNA-1"/>
    </source>
</evidence>
<evidence type="ECO:0000313" key="2">
    <source>
        <dbReference type="Proteomes" id="UP000275846"/>
    </source>
</evidence>
<sequence>MRQKANWMHPRSRQWHLLDYVLVWKGDQQNVLVTKAIPSAVGWMDHRFPCFGPTATTSGITSFTSTIEGTTSECLTPATFAITTTTTTSSASDGDSALTYPHCDCKFTSHIGLVGHL</sequence>
<dbReference type="AlphaFoldDB" id="A0A183S934"/>
<evidence type="ECO:0000313" key="1">
    <source>
        <dbReference type="EMBL" id="VDL86132.1"/>
    </source>
</evidence>
<dbReference type="OrthoDB" id="10532807at2759"/>
<protein>
    <submittedName>
        <fullName evidence="3">C2H2-type domain-containing protein</fullName>
    </submittedName>
</protein>
<reference evidence="1 2" key="2">
    <citation type="submission" date="2018-11" db="EMBL/GenBank/DDBJ databases">
        <authorList>
            <consortium name="Pathogen Informatics"/>
        </authorList>
    </citation>
    <scope>NUCLEOTIDE SEQUENCE [LARGE SCALE GENOMIC DNA]</scope>
    <source>
        <strain evidence="1 2">NST_G2</strain>
    </source>
</reference>
<dbReference type="Proteomes" id="UP000275846">
    <property type="component" value="Unassembled WGS sequence"/>
</dbReference>
<reference evidence="3" key="1">
    <citation type="submission" date="2016-06" db="UniProtKB">
        <authorList>
            <consortium name="WormBaseParasite"/>
        </authorList>
    </citation>
    <scope>IDENTIFICATION</scope>
</reference>
<accession>A0A183S934</accession>
<name>A0A183S934_SCHSO</name>
<dbReference type="WBParaSite" id="SSLN_0000076501-mRNA-1">
    <property type="protein sequence ID" value="SSLN_0000076501-mRNA-1"/>
    <property type="gene ID" value="SSLN_0000076501"/>
</dbReference>